<dbReference type="PANTHER" id="PTHR34822:SF1">
    <property type="entry name" value="GRPB FAMILY PROTEIN"/>
    <property type="match status" value="1"/>
</dbReference>
<dbReference type="Proteomes" id="UP001595897">
    <property type="component" value="Unassembled WGS sequence"/>
</dbReference>
<gene>
    <name evidence="1" type="ORF">ACFO4O_10660</name>
</gene>
<name>A0ABV9LVS1_9ALTE</name>
<evidence type="ECO:0000313" key="1">
    <source>
        <dbReference type="EMBL" id="MFC4700622.1"/>
    </source>
</evidence>
<accession>A0ABV9LVS1</accession>
<dbReference type="EMBL" id="JBHSGU010000002">
    <property type="protein sequence ID" value="MFC4700622.1"/>
    <property type="molecule type" value="Genomic_DNA"/>
</dbReference>
<reference evidence="2" key="1">
    <citation type="journal article" date="2019" name="Int. J. Syst. Evol. Microbiol.">
        <title>The Global Catalogue of Microorganisms (GCM) 10K type strain sequencing project: providing services to taxonomists for standard genome sequencing and annotation.</title>
        <authorList>
            <consortium name="The Broad Institute Genomics Platform"/>
            <consortium name="The Broad Institute Genome Sequencing Center for Infectious Disease"/>
            <person name="Wu L."/>
            <person name="Ma J."/>
        </authorList>
    </citation>
    <scope>NUCLEOTIDE SEQUENCE [LARGE SCALE GENOMIC DNA]</scope>
    <source>
        <strain evidence="2">KACC 12507</strain>
    </source>
</reference>
<dbReference type="Pfam" id="PF04229">
    <property type="entry name" value="GrpB"/>
    <property type="match status" value="1"/>
</dbReference>
<dbReference type="Gene3D" id="3.30.460.10">
    <property type="entry name" value="Beta Polymerase, domain 2"/>
    <property type="match status" value="1"/>
</dbReference>
<dbReference type="InterPro" id="IPR043519">
    <property type="entry name" value="NT_sf"/>
</dbReference>
<dbReference type="PANTHER" id="PTHR34822">
    <property type="entry name" value="GRPB DOMAIN PROTEIN (AFU_ORTHOLOGUE AFUA_1G01530)"/>
    <property type="match status" value="1"/>
</dbReference>
<dbReference type="SUPFAM" id="SSF81301">
    <property type="entry name" value="Nucleotidyltransferase"/>
    <property type="match status" value="1"/>
</dbReference>
<sequence length="168" mass="19363">MSIRKIEVVDYDSDWVRRFYSEKLALEAVLDDVVVKIEHIGSTSIPGLAAKPIIDILIETHKLERLDSKADSFLHLGYKVKGEHGISGRRYYQKGDDNRTHHIHAFQSGSLGLLRHRAFKKYLLAHPNIAKEYADIKRQAAYNCNNDTERYVSMKNEFIVKHEKLAVD</sequence>
<evidence type="ECO:0000313" key="2">
    <source>
        <dbReference type="Proteomes" id="UP001595897"/>
    </source>
</evidence>
<protein>
    <submittedName>
        <fullName evidence="1">GrpB family protein</fullName>
    </submittedName>
</protein>
<comment type="caution">
    <text evidence="1">The sequence shown here is derived from an EMBL/GenBank/DDBJ whole genome shotgun (WGS) entry which is preliminary data.</text>
</comment>
<proteinExistence type="predicted"/>
<keyword evidence="2" id="KW-1185">Reference proteome</keyword>
<dbReference type="RefSeq" id="WP_382408174.1">
    <property type="nucleotide sequence ID" value="NZ_JBHSGU010000002.1"/>
</dbReference>
<organism evidence="1 2">
    <name type="scientific">Glaciecola siphonariae</name>
    <dbReference type="NCBI Taxonomy" id="521012"/>
    <lineage>
        <taxon>Bacteria</taxon>
        <taxon>Pseudomonadati</taxon>
        <taxon>Pseudomonadota</taxon>
        <taxon>Gammaproteobacteria</taxon>
        <taxon>Alteromonadales</taxon>
        <taxon>Alteromonadaceae</taxon>
        <taxon>Glaciecola</taxon>
    </lineage>
</organism>
<dbReference type="InterPro" id="IPR007344">
    <property type="entry name" value="GrpB/CoaE"/>
</dbReference>